<evidence type="ECO:0000256" key="4">
    <source>
        <dbReference type="ARBA" id="ARBA00023136"/>
    </source>
</evidence>
<dbReference type="OrthoDB" id="9781156at2"/>
<evidence type="ECO:0000256" key="1">
    <source>
        <dbReference type="ARBA" id="ARBA00004141"/>
    </source>
</evidence>
<evidence type="ECO:0000256" key="2">
    <source>
        <dbReference type="ARBA" id="ARBA00022692"/>
    </source>
</evidence>
<dbReference type="InterPro" id="IPR050382">
    <property type="entry name" value="MFS_Na/Anion_cotransporter"/>
</dbReference>
<feature type="transmembrane region" description="Helical" evidence="5">
    <location>
        <begin position="272"/>
        <end position="292"/>
    </location>
</feature>
<feature type="transmembrane region" description="Helical" evidence="5">
    <location>
        <begin position="312"/>
        <end position="332"/>
    </location>
</feature>
<feature type="transmembrane region" description="Helical" evidence="5">
    <location>
        <begin position="369"/>
        <end position="390"/>
    </location>
</feature>
<keyword evidence="8" id="KW-1185">Reference proteome</keyword>
<keyword evidence="3 5" id="KW-1133">Transmembrane helix</keyword>
<dbReference type="GO" id="GO:0016020">
    <property type="term" value="C:membrane"/>
    <property type="evidence" value="ECO:0007669"/>
    <property type="project" value="UniProtKB-SubCell"/>
</dbReference>
<feature type="transmembrane region" description="Helical" evidence="5">
    <location>
        <begin position="402"/>
        <end position="421"/>
    </location>
</feature>
<dbReference type="PANTHER" id="PTHR11662">
    <property type="entry name" value="SOLUTE CARRIER FAMILY 17"/>
    <property type="match status" value="1"/>
</dbReference>
<evidence type="ECO:0000313" key="7">
    <source>
        <dbReference type="EMBL" id="SFP84209.1"/>
    </source>
</evidence>
<sequence length="473" mass="52397">MNGHLNIKRNTAKTGNYRWTICALLFFATTVNYLDRQVLSLLQPSLAEQYNWTNNDYANITSIFQFAYAIAMLFAGRIIDRLGTKRGYTWAIIIWSVGALLHALAIPIGQSLATFFGLLGITSLSVSVVGFMFGRMVLAIGEAGNFPAAIKATAEYFPKKERSLATGIFNSGANIGAILAPLTVPWIEVNWGWQAAFLVVAGVGFLWLFFWYFLYNKPEKQKRLSAAELDYINSDKDDKAADKERNRETNTESNSEQQKISWISLLGFRQTWSFVVGKFLTDGVWWFFLFWLPAYLKAQYGMEKTQIMLPLATLYSMTMFGSIGGGWFPVYFMRKGLAAYDARLKAMLVIALIPLVVLAAQPLGYISYWVPVILIGIGASAHQAWSANIFTTVSDMFPKKAVGSVVGIGGMAGGIGGVVISKVGGALFDHYEALGHIQTGYTIMFSFCAVAYILAWVIMKILVPNENSVTSIR</sequence>
<dbReference type="InterPro" id="IPR036259">
    <property type="entry name" value="MFS_trans_sf"/>
</dbReference>
<proteinExistence type="predicted"/>
<feature type="transmembrane region" description="Helical" evidence="5">
    <location>
        <begin position="57"/>
        <end position="75"/>
    </location>
</feature>
<dbReference type="Pfam" id="PF07690">
    <property type="entry name" value="MFS_1"/>
    <property type="match status" value="1"/>
</dbReference>
<dbReference type="GO" id="GO:0015134">
    <property type="term" value="F:hexuronate transmembrane transporter activity"/>
    <property type="evidence" value="ECO:0007669"/>
    <property type="project" value="TreeGrafter"/>
</dbReference>
<dbReference type="EMBL" id="FOXQ01000002">
    <property type="protein sequence ID" value="SFP84209.1"/>
    <property type="molecule type" value="Genomic_DNA"/>
</dbReference>
<accession>A0A1I5TMD5</accession>
<dbReference type="PANTHER" id="PTHR11662:SF285">
    <property type="entry name" value="HEXURONATE TRANSPORTER"/>
    <property type="match status" value="1"/>
</dbReference>
<feature type="transmembrane region" description="Helical" evidence="5">
    <location>
        <begin position="112"/>
        <end position="133"/>
    </location>
</feature>
<comment type="subcellular location">
    <subcellularLocation>
        <location evidence="1">Membrane</location>
        <topology evidence="1">Multi-pass membrane protein</topology>
    </subcellularLocation>
</comment>
<dbReference type="SUPFAM" id="SSF103473">
    <property type="entry name" value="MFS general substrate transporter"/>
    <property type="match status" value="1"/>
</dbReference>
<reference evidence="7 8" key="1">
    <citation type="submission" date="2016-10" db="EMBL/GenBank/DDBJ databases">
        <authorList>
            <person name="de Groot N.N."/>
        </authorList>
    </citation>
    <scope>NUCLEOTIDE SEQUENCE [LARGE SCALE GENOMIC DNA]</scope>
    <source>
        <strain evidence="7 8">DSM 28286</strain>
    </source>
</reference>
<feature type="transmembrane region" description="Helical" evidence="5">
    <location>
        <begin position="87"/>
        <end position="106"/>
    </location>
</feature>
<evidence type="ECO:0000256" key="5">
    <source>
        <dbReference type="SAM" id="Phobius"/>
    </source>
</evidence>
<dbReference type="PROSITE" id="PS50850">
    <property type="entry name" value="MFS"/>
    <property type="match status" value="1"/>
</dbReference>
<feature type="transmembrane region" description="Helical" evidence="5">
    <location>
        <begin position="441"/>
        <end position="463"/>
    </location>
</feature>
<gene>
    <name evidence="7" type="ORF">SAMN05444277_102206</name>
</gene>
<evidence type="ECO:0000313" key="8">
    <source>
        <dbReference type="Proteomes" id="UP000199031"/>
    </source>
</evidence>
<feature type="transmembrane region" description="Helical" evidence="5">
    <location>
        <begin position="193"/>
        <end position="215"/>
    </location>
</feature>
<dbReference type="Proteomes" id="UP000199031">
    <property type="component" value="Unassembled WGS sequence"/>
</dbReference>
<dbReference type="CDD" id="cd17319">
    <property type="entry name" value="MFS_ExuT_GudP_like"/>
    <property type="match status" value="1"/>
</dbReference>
<keyword evidence="2 5" id="KW-0812">Transmembrane</keyword>
<feature type="domain" description="Major facilitator superfamily (MFS) profile" evidence="6">
    <location>
        <begin position="21"/>
        <end position="467"/>
    </location>
</feature>
<dbReference type="InterPro" id="IPR020846">
    <property type="entry name" value="MFS_dom"/>
</dbReference>
<organism evidence="7 8">
    <name type="scientific">Parafilimonas terrae</name>
    <dbReference type="NCBI Taxonomy" id="1465490"/>
    <lineage>
        <taxon>Bacteria</taxon>
        <taxon>Pseudomonadati</taxon>
        <taxon>Bacteroidota</taxon>
        <taxon>Chitinophagia</taxon>
        <taxon>Chitinophagales</taxon>
        <taxon>Chitinophagaceae</taxon>
        <taxon>Parafilimonas</taxon>
    </lineage>
</organism>
<dbReference type="RefSeq" id="WP_090655837.1">
    <property type="nucleotide sequence ID" value="NZ_FOXQ01000002.1"/>
</dbReference>
<evidence type="ECO:0000256" key="3">
    <source>
        <dbReference type="ARBA" id="ARBA00022989"/>
    </source>
</evidence>
<keyword evidence="4 5" id="KW-0472">Membrane</keyword>
<feature type="transmembrane region" description="Helical" evidence="5">
    <location>
        <begin position="16"/>
        <end position="34"/>
    </location>
</feature>
<dbReference type="AlphaFoldDB" id="A0A1I5TMD5"/>
<protein>
    <submittedName>
        <fullName evidence="7">MFS transporter, ACS family, hexuronate transporter</fullName>
    </submittedName>
</protein>
<dbReference type="InterPro" id="IPR011701">
    <property type="entry name" value="MFS"/>
</dbReference>
<dbReference type="Gene3D" id="1.20.1250.20">
    <property type="entry name" value="MFS general substrate transporter like domains"/>
    <property type="match status" value="2"/>
</dbReference>
<feature type="transmembrane region" description="Helical" evidence="5">
    <location>
        <begin position="167"/>
        <end position="187"/>
    </location>
</feature>
<evidence type="ECO:0000259" key="6">
    <source>
        <dbReference type="PROSITE" id="PS50850"/>
    </source>
</evidence>
<feature type="transmembrane region" description="Helical" evidence="5">
    <location>
        <begin position="344"/>
        <end position="363"/>
    </location>
</feature>
<name>A0A1I5TMD5_9BACT</name>